<gene>
    <name evidence="11" type="ORF">P167DRAFT_516486</name>
</gene>
<evidence type="ECO:0000256" key="4">
    <source>
        <dbReference type="ARBA" id="ARBA00022692"/>
    </source>
</evidence>
<dbReference type="InParanoid" id="A0A3N4L2P7"/>
<dbReference type="FunCoup" id="A0A3N4L2P7">
    <property type="interactions" value="404"/>
</dbReference>
<dbReference type="Proteomes" id="UP000277580">
    <property type="component" value="Unassembled WGS sequence"/>
</dbReference>
<dbReference type="GO" id="GO:0016627">
    <property type="term" value="F:oxidoreductase activity, acting on the CH-CH group of donors"/>
    <property type="evidence" value="ECO:0007669"/>
    <property type="project" value="InterPro"/>
</dbReference>
<dbReference type="GO" id="GO:0042761">
    <property type="term" value="P:very long-chain fatty acid biosynthetic process"/>
    <property type="evidence" value="ECO:0007669"/>
    <property type="project" value="TreeGrafter"/>
</dbReference>
<keyword evidence="12" id="KW-1185">Reference proteome</keyword>
<comment type="subcellular location">
    <subcellularLocation>
        <location evidence="1">Membrane</location>
        <topology evidence="1">Multi-pass membrane protein</topology>
    </subcellularLocation>
</comment>
<keyword evidence="4 9" id="KW-0812">Transmembrane</keyword>
<dbReference type="AlphaFoldDB" id="A0A3N4L2P7"/>
<reference evidence="11 12" key="1">
    <citation type="journal article" date="2018" name="Nat. Ecol. Evol.">
        <title>Pezizomycetes genomes reveal the molecular basis of ectomycorrhizal truffle lifestyle.</title>
        <authorList>
            <person name="Murat C."/>
            <person name="Payen T."/>
            <person name="Noel B."/>
            <person name="Kuo A."/>
            <person name="Morin E."/>
            <person name="Chen J."/>
            <person name="Kohler A."/>
            <person name="Krizsan K."/>
            <person name="Balestrini R."/>
            <person name="Da Silva C."/>
            <person name="Montanini B."/>
            <person name="Hainaut M."/>
            <person name="Levati E."/>
            <person name="Barry K.W."/>
            <person name="Belfiori B."/>
            <person name="Cichocki N."/>
            <person name="Clum A."/>
            <person name="Dockter R.B."/>
            <person name="Fauchery L."/>
            <person name="Guy J."/>
            <person name="Iotti M."/>
            <person name="Le Tacon F."/>
            <person name="Lindquist E.A."/>
            <person name="Lipzen A."/>
            <person name="Malagnac F."/>
            <person name="Mello A."/>
            <person name="Molinier V."/>
            <person name="Miyauchi S."/>
            <person name="Poulain J."/>
            <person name="Riccioni C."/>
            <person name="Rubini A."/>
            <person name="Sitrit Y."/>
            <person name="Splivallo R."/>
            <person name="Traeger S."/>
            <person name="Wang M."/>
            <person name="Zifcakova L."/>
            <person name="Wipf D."/>
            <person name="Zambonelli A."/>
            <person name="Paolocci F."/>
            <person name="Nowrousian M."/>
            <person name="Ottonello S."/>
            <person name="Baldrian P."/>
            <person name="Spatafora J.W."/>
            <person name="Henrissat B."/>
            <person name="Nagy L.G."/>
            <person name="Aury J.M."/>
            <person name="Wincker P."/>
            <person name="Grigoriev I.V."/>
            <person name="Bonfante P."/>
            <person name="Martin F.M."/>
        </authorList>
    </citation>
    <scope>NUCLEOTIDE SEQUENCE [LARGE SCALE GENOMIC DNA]</scope>
    <source>
        <strain evidence="11 12">CCBAS932</strain>
    </source>
</reference>
<dbReference type="STRING" id="1392247.A0A3N4L2P7"/>
<evidence type="ECO:0000256" key="1">
    <source>
        <dbReference type="ARBA" id="ARBA00004141"/>
    </source>
</evidence>
<dbReference type="Gene3D" id="1.20.120.1630">
    <property type="match status" value="1"/>
</dbReference>
<evidence type="ECO:0000256" key="8">
    <source>
        <dbReference type="ARBA" id="ARBA00023136"/>
    </source>
</evidence>
<feature type="domain" description="3-oxo-5-alpha-steroid 4-dehydrogenase C-terminal" evidence="10">
    <location>
        <begin position="173"/>
        <end position="333"/>
    </location>
</feature>
<evidence type="ECO:0000256" key="9">
    <source>
        <dbReference type="SAM" id="Phobius"/>
    </source>
</evidence>
<evidence type="ECO:0000259" key="10">
    <source>
        <dbReference type="Pfam" id="PF02544"/>
    </source>
</evidence>
<keyword evidence="5 9" id="KW-1133">Transmembrane helix</keyword>
<dbReference type="InterPro" id="IPR039357">
    <property type="entry name" value="SRD5A/TECR"/>
</dbReference>
<comment type="similarity">
    <text evidence="2">Belongs to the steroid 5-alpha reductase family.</text>
</comment>
<dbReference type="Pfam" id="PF02544">
    <property type="entry name" value="Steroid_dh"/>
    <property type="match status" value="1"/>
</dbReference>
<keyword evidence="8 9" id="KW-0472">Membrane</keyword>
<evidence type="ECO:0000256" key="7">
    <source>
        <dbReference type="ARBA" id="ARBA00023098"/>
    </source>
</evidence>
<protein>
    <recommendedName>
        <fullName evidence="10">3-oxo-5-alpha-steroid 4-dehydrogenase C-terminal domain-containing protein</fullName>
    </recommendedName>
</protein>
<accession>A0A3N4L2P7</accession>
<feature type="transmembrane region" description="Helical" evidence="9">
    <location>
        <begin position="185"/>
        <end position="203"/>
    </location>
</feature>
<dbReference type="EMBL" id="ML119107">
    <property type="protein sequence ID" value="RPB17087.1"/>
    <property type="molecule type" value="Genomic_DNA"/>
</dbReference>
<dbReference type="InterPro" id="IPR001104">
    <property type="entry name" value="3-oxo-5_a-steroid_4-DH_C"/>
</dbReference>
<feature type="transmembrane region" description="Helical" evidence="9">
    <location>
        <begin position="223"/>
        <end position="241"/>
    </location>
</feature>
<dbReference type="PANTHER" id="PTHR10556:SF28">
    <property type="entry name" value="VERY-LONG-CHAIN ENOYL-COA REDUCTASE"/>
    <property type="match status" value="1"/>
</dbReference>
<sequence>MISLKIEPRGRPIRNLPSSIEIDLATCTTESLYTRLSATTGLSRDRLRLTKGSDGSVISVKKDSGKDVMVEELGLLKDSKIFAKDLGPQIGWRTVFQIEYIGPIIMHPLALLYLRPYLYSNSPLNPLSHIPYFPTTDVIPPATTVQKVLCILTTLHFVKREFETTFVHRFSANTMPFNYVFRNSAHYWLLSGLLMALFLYTPAPTTAGSWWPSSLRAENNPAVLYGGIALWVFAQLSNFATHMTLRSLRPEGSTKRAIPTGYGFDTVTCPNYSFEVLGWLAVWLISGGNWSVGLFIAVGGVTMAKWAMKKERRYRKEFGSAYKKKKVMIPWIL</sequence>
<evidence type="ECO:0000256" key="6">
    <source>
        <dbReference type="ARBA" id="ARBA00023002"/>
    </source>
</evidence>
<proteinExistence type="inferred from homology"/>
<dbReference type="PROSITE" id="PS50244">
    <property type="entry name" value="S5A_REDUCTASE"/>
    <property type="match status" value="1"/>
</dbReference>
<evidence type="ECO:0000256" key="5">
    <source>
        <dbReference type="ARBA" id="ARBA00022989"/>
    </source>
</evidence>
<evidence type="ECO:0000256" key="2">
    <source>
        <dbReference type="ARBA" id="ARBA00007742"/>
    </source>
</evidence>
<organism evidence="11 12">
    <name type="scientific">Morchella conica CCBAS932</name>
    <dbReference type="NCBI Taxonomy" id="1392247"/>
    <lineage>
        <taxon>Eukaryota</taxon>
        <taxon>Fungi</taxon>
        <taxon>Dikarya</taxon>
        <taxon>Ascomycota</taxon>
        <taxon>Pezizomycotina</taxon>
        <taxon>Pezizomycetes</taxon>
        <taxon>Pezizales</taxon>
        <taxon>Morchellaceae</taxon>
        <taxon>Morchella</taxon>
    </lineage>
</organism>
<name>A0A3N4L2P7_9PEZI</name>
<keyword evidence="7" id="KW-0443">Lipid metabolism</keyword>
<evidence type="ECO:0000313" key="11">
    <source>
        <dbReference type="EMBL" id="RPB17087.1"/>
    </source>
</evidence>
<keyword evidence="6" id="KW-0560">Oxidoreductase</keyword>
<dbReference type="PANTHER" id="PTHR10556">
    <property type="entry name" value="3-OXO-5-ALPHA-STEROID 4-DEHYDROGENASE"/>
    <property type="match status" value="1"/>
</dbReference>
<dbReference type="OrthoDB" id="540503at2759"/>
<dbReference type="GO" id="GO:0016020">
    <property type="term" value="C:membrane"/>
    <property type="evidence" value="ECO:0007669"/>
    <property type="project" value="UniProtKB-SubCell"/>
</dbReference>
<evidence type="ECO:0000256" key="3">
    <source>
        <dbReference type="ARBA" id="ARBA00022516"/>
    </source>
</evidence>
<evidence type="ECO:0000313" key="12">
    <source>
        <dbReference type="Proteomes" id="UP000277580"/>
    </source>
</evidence>
<keyword evidence="3" id="KW-0444">Lipid biosynthesis</keyword>